<protein>
    <recommendedName>
        <fullName evidence="2">protein-tyrosine-phosphatase</fullName>
        <ecNumber evidence="2">3.1.3.48</ecNumber>
    </recommendedName>
</protein>
<evidence type="ECO:0000256" key="4">
    <source>
        <dbReference type="ARBA" id="ARBA00022912"/>
    </source>
</evidence>
<feature type="compositionally biased region" description="Basic and acidic residues" evidence="5">
    <location>
        <begin position="359"/>
        <end position="382"/>
    </location>
</feature>
<feature type="domain" description="Tyrosine specific protein phosphatases" evidence="8">
    <location>
        <begin position="923"/>
        <end position="995"/>
    </location>
</feature>
<evidence type="ECO:0000256" key="6">
    <source>
        <dbReference type="SAM" id="Phobius"/>
    </source>
</evidence>
<keyword evidence="10" id="KW-1185">Reference proteome</keyword>
<dbReference type="Gene3D" id="3.90.190.10">
    <property type="entry name" value="Protein tyrosine phosphatase superfamily"/>
    <property type="match status" value="2"/>
</dbReference>
<comment type="similarity">
    <text evidence="1">Belongs to the protein-tyrosine phosphatase family.</text>
</comment>
<feature type="region of interest" description="Disordered" evidence="5">
    <location>
        <begin position="359"/>
        <end position="383"/>
    </location>
</feature>
<dbReference type="Pfam" id="PF00102">
    <property type="entry name" value="Y_phosphatase"/>
    <property type="match status" value="2"/>
</dbReference>
<name>A0ABQ9FA61_TEGGR</name>
<dbReference type="PROSITE" id="PS00383">
    <property type="entry name" value="TYR_PHOSPHATASE_1"/>
    <property type="match status" value="1"/>
</dbReference>
<dbReference type="Proteomes" id="UP001217089">
    <property type="component" value="Unassembled WGS sequence"/>
</dbReference>
<comment type="caution">
    <text evidence="9">The sequence shown here is derived from an EMBL/GenBank/DDBJ whole genome shotgun (WGS) entry which is preliminary data.</text>
</comment>
<keyword evidence="6" id="KW-1133">Transmembrane helix</keyword>
<dbReference type="InterPro" id="IPR000242">
    <property type="entry name" value="PTP_cat"/>
</dbReference>
<feature type="domain" description="Tyrosine-protein phosphatase" evidence="7">
    <location>
        <begin position="749"/>
        <end position="1004"/>
    </location>
</feature>
<evidence type="ECO:0000256" key="2">
    <source>
        <dbReference type="ARBA" id="ARBA00013064"/>
    </source>
</evidence>
<dbReference type="CDD" id="cd00047">
    <property type="entry name" value="PTPc"/>
    <property type="match status" value="2"/>
</dbReference>
<proteinExistence type="inferred from homology"/>
<dbReference type="EMBL" id="JARBDR010000342">
    <property type="protein sequence ID" value="KAJ8314243.1"/>
    <property type="molecule type" value="Genomic_DNA"/>
</dbReference>
<dbReference type="InterPro" id="IPR000742">
    <property type="entry name" value="EGF"/>
</dbReference>
<dbReference type="InterPro" id="IPR016130">
    <property type="entry name" value="Tyr_Pase_AS"/>
</dbReference>
<reference evidence="9 10" key="1">
    <citation type="submission" date="2022-12" db="EMBL/GenBank/DDBJ databases">
        <title>Chromosome-level genome of Tegillarca granosa.</title>
        <authorList>
            <person name="Kim J."/>
        </authorList>
    </citation>
    <scope>NUCLEOTIDE SEQUENCE [LARGE SCALE GENOMIC DNA]</scope>
    <source>
        <strain evidence="9">Teg-2019</strain>
        <tissue evidence="9">Adductor muscle</tissue>
    </source>
</reference>
<dbReference type="Gene3D" id="2.170.300.10">
    <property type="entry name" value="Tie2 ligand-binding domain superfamily"/>
    <property type="match status" value="1"/>
</dbReference>
<evidence type="ECO:0000259" key="7">
    <source>
        <dbReference type="PROSITE" id="PS50055"/>
    </source>
</evidence>
<evidence type="ECO:0000313" key="9">
    <source>
        <dbReference type="EMBL" id="KAJ8314243.1"/>
    </source>
</evidence>
<dbReference type="PRINTS" id="PR00700">
    <property type="entry name" value="PRTYPHPHTASE"/>
</dbReference>
<organism evidence="9 10">
    <name type="scientific">Tegillarca granosa</name>
    <name type="common">Malaysian cockle</name>
    <name type="synonym">Anadara granosa</name>
    <dbReference type="NCBI Taxonomy" id="220873"/>
    <lineage>
        <taxon>Eukaryota</taxon>
        <taxon>Metazoa</taxon>
        <taxon>Spiralia</taxon>
        <taxon>Lophotrochozoa</taxon>
        <taxon>Mollusca</taxon>
        <taxon>Bivalvia</taxon>
        <taxon>Autobranchia</taxon>
        <taxon>Pteriomorphia</taxon>
        <taxon>Arcoida</taxon>
        <taxon>Arcoidea</taxon>
        <taxon>Arcidae</taxon>
        <taxon>Tegillarca</taxon>
    </lineage>
</organism>
<keyword evidence="6" id="KW-0812">Transmembrane</keyword>
<evidence type="ECO:0000256" key="5">
    <source>
        <dbReference type="SAM" id="MobiDB-lite"/>
    </source>
</evidence>
<keyword evidence="6" id="KW-0472">Membrane</keyword>
<gene>
    <name evidence="9" type="ORF">KUTeg_008804</name>
</gene>
<sequence length="1014" mass="114949">MMVHVKMAVRKHFTAVIATSVVLKAVNKEFVTKMELAGNARMVSMVTDVRKTVQVDVTISFVTNIMVRVYMGVKLVFMEAFAVTNVLKNVKINNASVMEIAREDALTASQISIVTLVKQTCNTYCVLGTYGNFCEQFCPEGCMNENCSRNGSCIDACVTGFYGEACNMTCPVNCSAKECDKQYGYCHQCKIGMYGARCAEQCPSRCIDKTCNKTTGTCVSCVKGYYGPYCNKTCSTGCKNTLCVQMTGYCSLGCKDGFLGQSCQEECKDYSFGKNCMDTCGHCLNNNTCHFINGSCFNGCEDNWTGDKCDKEMLQFLSDTNPLPVIAGSTVASSTVIIVIVAGLIVFIYKRKKSRTSTDRRIQLDTHDNKTGEDSSSKHAFNEPKNINRNKEYINAVMTSANIHDNTISLGKDVVKFSFEGNTTYTREITKDVKNADVVYSNIENSCIDVISLKKEITKKKSENTFDLEYNKFPREAVFPCTIANDHSRVVLTDACGSDYINASYIDGVNDGKSYIATQGPKKNTVRDFWRMVWQVKSGKIVMLTNLVENIKSKCDQYWPDLSQSIKAGRLTIRLTHEKEFAFYVSRTFEVMDKQAMSVQLFLTSNLFISYKTTECRMVEQLHFTSWPDHGVPDQTELVIFHRRFLLTDNIQPGPPIVHCSAGIGRTGTFIALNALYLHGLTTGKVDVFSYVMSMRNNRMNMIQTKEQYVLLHDALVEQLKYDKTAILTHLFINFWNREKNMSLGKRKTKEEFKMLQCEKPKCCQEEFQSGHKKENKSKNRKENILPVEKYRIYLMSVDSSHTNYINAVMLQSVVKRFGYIATHYPLRSTVSDFWCMIFYQESEVIVALNGQGIDDTPWYPTTNDVLNCGRFVIKQTSQPTIFNDVQDTHLKLTNMVANEERDVKLFELMCWPSITTVPTCKSNFLYLLKLVEQLKSGGPITVVCQDGASCCGIFCALSNILQSQKWYEEVNIFTTISQLQRRRPEFINSYEQYQFCHEIVEESLESASIYYNV</sequence>
<dbReference type="InterPro" id="IPR029021">
    <property type="entry name" value="Prot-tyrosine_phosphatase-like"/>
</dbReference>
<dbReference type="SMART" id="SM00194">
    <property type="entry name" value="PTPc"/>
    <property type="match status" value="2"/>
</dbReference>
<dbReference type="PROSITE" id="PS50055">
    <property type="entry name" value="TYR_PHOSPHATASE_PTP"/>
    <property type="match status" value="2"/>
</dbReference>
<keyword evidence="3" id="KW-0378">Hydrolase</keyword>
<dbReference type="InterPro" id="IPR000387">
    <property type="entry name" value="Tyr_Pase_dom"/>
</dbReference>
<dbReference type="SUPFAM" id="SSF52799">
    <property type="entry name" value="(Phosphotyrosine protein) phosphatases II"/>
    <property type="match status" value="2"/>
</dbReference>
<evidence type="ECO:0000256" key="1">
    <source>
        <dbReference type="ARBA" id="ARBA00009580"/>
    </source>
</evidence>
<keyword evidence="4" id="KW-0904">Protein phosphatase</keyword>
<feature type="transmembrane region" description="Helical" evidence="6">
    <location>
        <begin position="325"/>
        <end position="349"/>
    </location>
</feature>
<dbReference type="InterPro" id="IPR003595">
    <property type="entry name" value="Tyr_Pase_cat"/>
</dbReference>
<dbReference type="InterPro" id="IPR050348">
    <property type="entry name" value="Protein-Tyr_Phosphatase"/>
</dbReference>
<evidence type="ECO:0000313" key="10">
    <source>
        <dbReference type="Proteomes" id="UP001217089"/>
    </source>
</evidence>
<evidence type="ECO:0000256" key="3">
    <source>
        <dbReference type="ARBA" id="ARBA00022801"/>
    </source>
</evidence>
<dbReference type="SMART" id="SM00181">
    <property type="entry name" value="EGF"/>
    <property type="match status" value="4"/>
</dbReference>
<dbReference type="PANTHER" id="PTHR19134">
    <property type="entry name" value="RECEPTOR-TYPE TYROSINE-PROTEIN PHOSPHATASE"/>
    <property type="match status" value="1"/>
</dbReference>
<feature type="domain" description="Tyrosine specific protein phosphatases" evidence="8">
    <location>
        <begin position="643"/>
        <end position="710"/>
    </location>
</feature>
<dbReference type="EC" id="3.1.3.48" evidence="2"/>
<dbReference type="PANTHER" id="PTHR19134:SF562">
    <property type="entry name" value="PROTEIN-TYROSINE-PHOSPHATASE"/>
    <property type="match status" value="1"/>
</dbReference>
<evidence type="ECO:0000259" key="8">
    <source>
        <dbReference type="PROSITE" id="PS50056"/>
    </source>
</evidence>
<feature type="domain" description="Tyrosine-protein phosphatase" evidence="7">
    <location>
        <begin position="467"/>
        <end position="719"/>
    </location>
</feature>
<dbReference type="SMART" id="SM00404">
    <property type="entry name" value="PTPc_motif"/>
    <property type="match status" value="2"/>
</dbReference>
<dbReference type="PROSITE" id="PS50056">
    <property type="entry name" value="TYR_PHOSPHATASE_2"/>
    <property type="match status" value="2"/>
</dbReference>
<accession>A0ABQ9FA61</accession>